<dbReference type="RefSeq" id="XP_068357484.1">
    <property type="nucleotide sequence ID" value="XM_068505969.1"/>
</dbReference>
<gene>
    <name evidence="1" type="ORF">TRFO_28102</name>
</gene>
<proteinExistence type="predicted"/>
<reference evidence="1" key="1">
    <citation type="submission" date="2016-10" db="EMBL/GenBank/DDBJ databases">
        <authorList>
            <person name="Benchimol M."/>
            <person name="Almeida L.G."/>
            <person name="Vasconcelos A.T."/>
            <person name="Perreira-Neves A."/>
            <person name="Rosa I.A."/>
            <person name="Tasca T."/>
            <person name="Bogo M.R."/>
            <person name="de Souza W."/>
        </authorList>
    </citation>
    <scope>NUCLEOTIDE SEQUENCE [LARGE SCALE GENOMIC DNA]</scope>
    <source>
        <strain evidence="1">K</strain>
    </source>
</reference>
<protein>
    <submittedName>
        <fullName evidence="1">Uncharacterized protein</fullName>
    </submittedName>
</protein>
<dbReference type="AlphaFoldDB" id="A0A1J4K3M4"/>
<sequence>MNLICPVNLIRTIWKICNLFMDGRIFVGLISRLRASFKTNNVDDAIAVIGEISSHIVPTSFLTNSSLLDEVLANIFTHSIDSKQAIAFSCQTFLDRWLSFYSAFAPLQFFKMVTKHSKTLSRFMFKVLPPFVFAYKTYFDFHSEEYLKAYQVIMEAAEPQNIVSMTKQVWVLYRDNSTVEQISSLIGKLLKNSSSSFPVSVLVRKCPEQLVDQVFQEASLDYILAFLEYLPTYVKFDIITASVRVADAIFCNMGEIKTAYKIIPYIIKRKLDDAEEAALYPIWEKVKNDCNNHYALAALYAAAKYGIFPLEEVITYLHFSDRSDSKVRVESIKIGFEILYVQPFRKNFIKMLKELSQTRETPSFSCMVENLITYFPVFKDIDIKSAYEVVNNALSPTPEGDNVPLYVLRFLNSLDDLLDPKFTFDVSKIIRLYTHIENYNSLIEPLKTLIYRLSLNIDSMNIDYFNPKSYKKLQLIDSIDPHLLSEAIQLGLVPFNVLSFVVDKLRQPYCFEGALGSLVCILNTIGFKINYKYIEYWVTEEDVLQNVEMIRVAFVVSVIGKLMVSLLRCIVDLFDQVEISNDKKLVLMKVAKSLSSAVPDDSIRLQNKLNTSDIDFTYASPNFFANYLACYGSPEQAIEKGKDKIVAACTKDYNLASLYAPFLEQPLPPMPTYHAFENIDKHKKWLELSKEHYLPEQVINPIEKIHIPEKEFKLKEICIEKSIAGLLNGYLISLITFMYFSERSLPIKIEQLEDFILQKDDIRLFVGFFNYAINQRYMTSRLEEWTLKIKNNGSSISFYAVSLFLHSIKVDLSNPPPCVLNFITRSLSLIGIVHFSKKSVAKAFLKNSGIKWYFLRSIIHLDLTYFENFPLVIVEFTEPAKREEIYIDYFDSLQPNCQKLVECFISLSSIYFHTKITYNKFFFSIRHVNLLSFVTVPTYPIQVSFSDRFIESLLNLIDRQTERIPHHIFTFFTQAKMSNLHFRNLKQIIAPKTVGQTYKPYLFLLFPCLHFTSKKKKVKPFAIDDADRFSNRPPSFTRSFCRSLFIPIAPSLNQKFIDDIICLLTPVFPALSYPLIPLTHDAPLYERILLHASEPTPEMFTVASRETFFLFKASIKYANPLKQNDLTLSFLKTLTSKASHIDLVALSCHVLKKVHDISRLITTREIVNSDNFLLYLIILRRLGKMMLENWDLDVLEKIEDPERKKVFSELGTPHVIERIINCSK</sequence>
<organism evidence="1 2">
    <name type="scientific">Tritrichomonas foetus</name>
    <dbReference type="NCBI Taxonomy" id="1144522"/>
    <lineage>
        <taxon>Eukaryota</taxon>
        <taxon>Metamonada</taxon>
        <taxon>Parabasalia</taxon>
        <taxon>Tritrichomonadida</taxon>
        <taxon>Tritrichomonadidae</taxon>
        <taxon>Tritrichomonas</taxon>
    </lineage>
</organism>
<keyword evidence="2" id="KW-1185">Reference proteome</keyword>
<dbReference type="EMBL" id="MLAK01000795">
    <property type="protein sequence ID" value="OHT04348.1"/>
    <property type="molecule type" value="Genomic_DNA"/>
</dbReference>
<accession>A0A1J4K3M4</accession>
<dbReference type="Proteomes" id="UP000179807">
    <property type="component" value="Unassembled WGS sequence"/>
</dbReference>
<evidence type="ECO:0000313" key="2">
    <source>
        <dbReference type="Proteomes" id="UP000179807"/>
    </source>
</evidence>
<evidence type="ECO:0000313" key="1">
    <source>
        <dbReference type="EMBL" id="OHT04348.1"/>
    </source>
</evidence>
<name>A0A1J4K3M4_9EUKA</name>
<comment type="caution">
    <text evidence="1">The sequence shown here is derived from an EMBL/GenBank/DDBJ whole genome shotgun (WGS) entry which is preliminary data.</text>
</comment>
<dbReference type="GeneID" id="94840673"/>
<dbReference type="OrthoDB" id="10691560at2759"/>
<dbReference type="VEuPathDB" id="TrichDB:TRFO_28102"/>